<dbReference type="Proteomes" id="UP001596083">
    <property type="component" value="Unassembled WGS sequence"/>
</dbReference>
<dbReference type="EMBL" id="JBHSPB010000001">
    <property type="protein sequence ID" value="MFC5718637.1"/>
    <property type="molecule type" value="Genomic_DNA"/>
</dbReference>
<accession>A0ABW0YS04</accession>
<evidence type="ECO:0000313" key="1">
    <source>
        <dbReference type="EMBL" id="MFC5718637.1"/>
    </source>
</evidence>
<dbReference type="SUPFAM" id="SSF53474">
    <property type="entry name" value="alpha/beta-Hydrolases"/>
    <property type="match status" value="1"/>
</dbReference>
<gene>
    <name evidence="1" type="ORF">ACFP1Z_00390</name>
</gene>
<protein>
    <submittedName>
        <fullName evidence="1">Serine-threonine protein kinase</fullName>
    </submittedName>
</protein>
<dbReference type="RefSeq" id="WP_390313605.1">
    <property type="nucleotide sequence ID" value="NZ_JBHSPB010000001.1"/>
</dbReference>
<keyword evidence="1" id="KW-0808">Transferase</keyword>
<proteinExistence type="predicted"/>
<dbReference type="InterPro" id="IPR029058">
    <property type="entry name" value="AB_hydrolase_fold"/>
</dbReference>
<dbReference type="GO" id="GO:0016301">
    <property type="term" value="F:kinase activity"/>
    <property type="evidence" value="ECO:0007669"/>
    <property type="project" value="UniProtKB-KW"/>
</dbReference>
<name>A0ABW0YS04_9ACTN</name>
<keyword evidence="2" id="KW-1185">Reference proteome</keyword>
<keyword evidence="1" id="KW-0418">Kinase</keyword>
<sequence>MPGTRVEPYWELTFDAAGTADPREEAGLFAGVTGQGVTDLVFFAHGWNNDRSSATDLYDRFFGFFPPLLDGRATGRGRVGYVGVVWPSMAFSDEPVPTYPKHQDAVPEPAAGLSPATRTALVELFSYEPAAVDRMAELLVARPEDPAALEEFARLVRGPARSLAAASPALTRPPEPLMFTEDARAVCGRFGDALAGLARGTAHAAGEGARRLWDGAAELLRQATYYTMKHRAGTVGHAGLGPLLGRLAAAAPAARCHLAGHSFGARLMSFAVRALPPEAGCVASLTLIQGAFSHYAFAERLPFDAHGGALAGAYGRVGGPVVCCHSRHDTALGVLYPIASAVAGDDESFLGIDGDRWGAMGHDGIQEVDGCPRLTIAEALGGALPDSGCVNVDASAVVAHGGPPAGAHCDICHPELARVIALAGRLTG</sequence>
<evidence type="ECO:0000313" key="2">
    <source>
        <dbReference type="Proteomes" id="UP001596083"/>
    </source>
</evidence>
<organism evidence="1 2">
    <name type="scientific">Streptomyces gamaensis</name>
    <dbReference type="NCBI Taxonomy" id="1763542"/>
    <lineage>
        <taxon>Bacteria</taxon>
        <taxon>Bacillati</taxon>
        <taxon>Actinomycetota</taxon>
        <taxon>Actinomycetes</taxon>
        <taxon>Kitasatosporales</taxon>
        <taxon>Streptomycetaceae</taxon>
        <taxon>Streptomyces</taxon>
    </lineage>
</organism>
<comment type="caution">
    <text evidence="1">The sequence shown here is derived from an EMBL/GenBank/DDBJ whole genome shotgun (WGS) entry which is preliminary data.</text>
</comment>
<reference evidence="2" key="1">
    <citation type="journal article" date="2019" name="Int. J. Syst. Evol. Microbiol.">
        <title>The Global Catalogue of Microorganisms (GCM) 10K type strain sequencing project: providing services to taxonomists for standard genome sequencing and annotation.</title>
        <authorList>
            <consortium name="The Broad Institute Genomics Platform"/>
            <consortium name="The Broad Institute Genome Sequencing Center for Infectious Disease"/>
            <person name="Wu L."/>
            <person name="Ma J."/>
        </authorList>
    </citation>
    <scope>NUCLEOTIDE SEQUENCE [LARGE SCALE GENOMIC DNA]</scope>
    <source>
        <strain evidence="2">CGMCC 4.7304</strain>
    </source>
</reference>